<gene>
    <name evidence="7" type="ORF">GCM10025868_06100</name>
</gene>
<evidence type="ECO:0000256" key="5">
    <source>
        <dbReference type="ARBA" id="ARBA00023146"/>
    </source>
</evidence>
<evidence type="ECO:0000313" key="7">
    <source>
        <dbReference type="EMBL" id="GMA85360.1"/>
    </source>
</evidence>
<keyword evidence="4" id="KW-0648">Protein biosynthesis</keyword>
<keyword evidence="5" id="KW-0030">Aminoacyl-tRNA synthetase</keyword>
<evidence type="ECO:0000256" key="6">
    <source>
        <dbReference type="SAM" id="MobiDB-lite"/>
    </source>
</evidence>
<keyword evidence="1" id="KW-0436">Ligase</keyword>
<dbReference type="PANTHER" id="PTHR11766">
    <property type="entry name" value="TYROSYL-TRNA SYNTHETASE"/>
    <property type="match status" value="1"/>
</dbReference>
<reference evidence="8" key="1">
    <citation type="journal article" date="2019" name="Int. J. Syst. Evol. Microbiol.">
        <title>The Global Catalogue of Microorganisms (GCM) 10K type strain sequencing project: providing services to taxonomists for standard genome sequencing and annotation.</title>
        <authorList>
            <consortium name="The Broad Institute Genomics Platform"/>
            <consortium name="The Broad Institute Genome Sequencing Center for Infectious Disease"/>
            <person name="Wu L."/>
            <person name="Ma J."/>
        </authorList>
    </citation>
    <scope>NUCLEOTIDE SEQUENCE [LARGE SCALE GENOMIC DNA]</scope>
    <source>
        <strain evidence="8">NBRC 108730</strain>
    </source>
</reference>
<dbReference type="SUPFAM" id="SSF52374">
    <property type="entry name" value="Nucleotidylyl transferase"/>
    <property type="match status" value="1"/>
</dbReference>
<sequence length="97" mass="10744">MHVLTTPLVTKADGTKFGKTEGGTVWLDPAMTSPYAFYQFWLNVEDASVLGYLRVFTDRGREQAGRPRARGSPSGPSPGWRSGRSRRTSRPWCTGLP</sequence>
<keyword evidence="8" id="KW-1185">Reference proteome</keyword>
<dbReference type="InterPro" id="IPR024088">
    <property type="entry name" value="Tyr-tRNA-ligase_bac-type"/>
</dbReference>
<accession>A0ABQ6JEW3</accession>
<dbReference type="InterPro" id="IPR002305">
    <property type="entry name" value="aa-tRNA-synth_Ic"/>
</dbReference>
<feature type="compositionally biased region" description="Low complexity" evidence="6">
    <location>
        <begin position="70"/>
        <end position="82"/>
    </location>
</feature>
<evidence type="ECO:0000313" key="8">
    <source>
        <dbReference type="Proteomes" id="UP001157017"/>
    </source>
</evidence>
<dbReference type="PANTHER" id="PTHR11766:SF0">
    <property type="entry name" value="TYROSINE--TRNA LIGASE, MITOCHONDRIAL"/>
    <property type="match status" value="1"/>
</dbReference>
<organism evidence="7 8">
    <name type="scientific">Angustibacter aerolatus</name>
    <dbReference type="NCBI Taxonomy" id="1162965"/>
    <lineage>
        <taxon>Bacteria</taxon>
        <taxon>Bacillati</taxon>
        <taxon>Actinomycetota</taxon>
        <taxon>Actinomycetes</taxon>
        <taxon>Kineosporiales</taxon>
        <taxon>Kineosporiaceae</taxon>
    </lineage>
</organism>
<evidence type="ECO:0008006" key="9">
    <source>
        <dbReference type="Google" id="ProtNLM"/>
    </source>
</evidence>
<name>A0ABQ6JEW3_9ACTN</name>
<dbReference type="Pfam" id="PF00579">
    <property type="entry name" value="tRNA-synt_1b"/>
    <property type="match status" value="1"/>
</dbReference>
<evidence type="ECO:0000256" key="4">
    <source>
        <dbReference type="ARBA" id="ARBA00022917"/>
    </source>
</evidence>
<comment type="caution">
    <text evidence="7">The sequence shown here is derived from an EMBL/GenBank/DDBJ whole genome shotgun (WGS) entry which is preliminary data.</text>
</comment>
<dbReference type="Gene3D" id="1.10.240.10">
    <property type="entry name" value="Tyrosyl-Transfer RNA Synthetase"/>
    <property type="match status" value="1"/>
</dbReference>
<evidence type="ECO:0000256" key="1">
    <source>
        <dbReference type="ARBA" id="ARBA00022598"/>
    </source>
</evidence>
<protein>
    <recommendedName>
        <fullName evidence="9">Tyrosine--tRNA ligase</fullName>
    </recommendedName>
</protein>
<evidence type="ECO:0000256" key="3">
    <source>
        <dbReference type="ARBA" id="ARBA00022840"/>
    </source>
</evidence>
<proteinExistence type="predicted"/>
<evidence type="ECO:0000256" key="2">
    <source>
        <dbReference type="ARBA" id="ARBA00022741"/>
    </source>
</evidence>
<keyword evidence="3" id="KW-0067">ATP-binding</keyword>
<feature type="region of interest" description="Disordered" evidence="6">
    <location>
        <begin position="60"/>
        <end position="97"/>
    </location>
</feature>
<dbReference type="EMBL" id="BSUZ01000001">
    <property type="protein sequence ID" value="GMA85360.1"/>
    <property type="molecule type" value="Genomic_DNA"/>
</dbReference>
<dbReference type="Proteomes" id="UP001157017">
    <property type="component" value="Unassembled WGS sequence"/>
</dbReference>
<keyword evidence="2" id="KW-0547">Nucleotide-binding</keyword>